<organism evidence="2 3">
    <name type="scientific">Dermatophagoides pteronyssinus</name>
    <name type="common">European house dust mite</name>
    <dbReference type="NCBI Taxonomy" id="6956"/>
    <lineage>
        <taxon>Eukaryota</taxon>
        <taxon>Metazoa</taxon>
        <taxon>Ecdysozoa</taxon>
        <taxon>Arthropoda</taxon>
        <taxon>Chelicerata</taxon>
        <taxon>Arachnida</taxon>
        <taxon>Acari</taxon>
        <taxon>Acariformes</taxon>
        <taxon>Sarcoptiformes</taxon>
        <taxon>Astigmata</taxon>
        <taxon>Psoroptidia</taxon>
        <taxon>Analgoidea</taxon>
        <taxon>Pyroglyphidae</taxon>
        <taxon>Dermatophagoidinae</taxon>
        <taxon>Dermatophagoides</taxon>
    </lineage>
</organism>
<dbReference type="Proteomes" id="UP000887458">
    <property type="component" value="Unassembled WGS sequence"/>
</dbReference>
<gene>
    <name evidence="2" type="ORF">DERP_004086</name>
</gene>
<reference evidence="2 3" key="1">
    <citation type="journal article" date="2018" name="J. Allergy Clin. Immunol.">
        <title>High-quality assembly of Dermatophagoides pteronyssinus genome and transcriptome reveals a wide range of novel allergens.</title>
        <authorList>
            <person name="Liu X.Y."/>
            <person name="Yang K.Y."/>
            <person name="Wang M.Q."/>
            <person name="Kwok J.S."/>
            <person name="Zeng X."/>
            <person name="Yang Z."/>
            <person name="Xiao X.J."/>
            <person name="Lau C.P."/>
            <person name="Li Y."/>
            <person name="Huang Z.M."/>
            <person name="Ba J.G."/>
            <person name="Yim A.K."/>
            <person name="Ouyang C.Y."/>
            <person name="Ngai S.M."/>
            <person name="Chan T.F."/>
            <person name="Leung E.L."/>
            <person name="Liu L."/>
            <person name="Liu Z.G."/>
            <person name="Tsui S.K."/>
        </authorList>
    </citation>
    <scope>NUCLEOTIDE SEQUENCE [LARGE SCALE GENOMIC DNA]</scope>
    <source>
        <strain evidence="2">Derp</strain>
    </source>
</reference>
<evidence type="ECO:0000313" key="3">
    <source>
        <dbReference type="Proteomes" id="UP000887458"/>
    </source>
</evidence>
<accession>A0ABQ8J854</accession>
<dbReference type="EMBL" id="NJHN03000062">
    <property type="protein sequence ID" value="KAH9418760.1"/>
    <property type="molecule type" value="Genomic_DNA"/>
</dbReference>
<keyword evidence="1" id="KW-0472">Membrane</keyword>
<protein>
    <submittedName>
        <fullName evidence="2">Uncharacterized protein</fullName>
    </submittedName>
</protein>
<feature type="transmembrane region" description="Helical" evidence="1">
    <location>
        <begin position="38"/>
        <end position="55"/>
    </location>
</feature>
<name>A0ABQ8J854_DERPT</name>
<comment type="caution">
    <text evidence="2">The sequence shown here is derived from an EMBL/GenBank/DDBJ whole genome shotgun (WGS) entry which is preliminary data.</text>
</comment>
<keyword evidence="1" id="KW-1133">Transmembrane helix</keyword>
<sequence length="72" mass="8467">MSLLSPDDDDDEDDIRLVWIKFQKRKSMILVTNGSKHFADYGYFFSGIYLFIFVIQGKKDDKSNQLIIFLLL</sequence>
<evidence type="ECO:0000313" key="2">
    <source>
        <dbReference type="EMBL" id="KAH9418760.1"/>
    </source>
</evidence>
<proteinExistence type="predicted"/>
<reference evidence="2 3" key="2">
    <citation type="journal article" date="2022" name="Mol. Biol. Evol.">
        <title>Comparative Genomics Reveals Insights into the Divergent Evolution of Astigmatic Mites and Household Pest Adaptations.</title>
        <authorList>
            <person name="Xiong Q."/>
            <person name="Wan A.T."/>
            <person name="Liu X."/>
            <person name="Fung C.S."/>
            <person name="Xiao X."/>
            <person name="Malainual N."/>
            <person name="Hou J."/>
            <person name="Wang L."/>
            <person name="Wang M."/>
            <person name="Yang K.Y."/>
            <person name="Cui Y."/>
            <person name="Leung E.L."/>
            <person name="Nong W."/>
            <person name="Shin S.K."/>
            <person name="Au S.W."/>
            <person name="Jeong K.Y."/>
            <person name="Chew F.T."/>
            <person name="Hui J.H."/>
            <person name="Leung T.F."/>
            <person name="Tungtrongchitr A."/>
            <person name="Zhong N."/>
            <person name="Liu Z."/>
            <person name="Tsui S.K."/>
        </authorList>
    </citation>
    <scope>NUCLEOTIDE SEQUENCE [LARGE SCALE GENOMIC DNA]</scope>
    <source>
        <strain evidence="2">Derp</strain>
    </source>
</reference>
<keyword evidence="1" id="KW-0812">Transmembrane</keyword>
<keyword evidence="3" id="KW-1185">Reference proteome</keyword>
<evidence type="ECO:0000256" key="1">
    <source>
        <dbReference type="SAM" id="Phobius"/>
    </source>
</evidence>